<dbReference type="EMBL" id="NBXE01000029">
    <property type="protein sequence ID" value="RFA26008.1"/>
    <property type="molecule type" value="Genomic_DNA"/>
</dbReference>
<protein>
    <submittedName>
        <fullName evidence="3">Uncharacterized protein</fullName>
    </submittedName>
</protein>
<keyword evidence="2" id="KW-0472">Membrane</keyword>
<reference evidence="3 4" key="1">
    <citation type="submission" date="2017-04" db="EMBL/GenBank/DDBJ databases">
        <title>Comparative genome analysis of Subtercola boreus.</title>
        <authorList>
            <person name="Cho Y.-J."/>
            <person name="Cho A."/>
            <person name="Kim O.-S."/>
            <person name="Lee J.-I."/>
        </authorList>
    </citation>
    <scope>NUCLEOTIDE SEQUENCE [LARGE SCALE GENOMIC DNA]</scope>
    <source>
        <strain evidence="3 4">P28004</strain>
    </source>
</reference>
<sequence>MKRLNTSLAPAVSALLAALLAALLTGLLAAVSVLLVASAASALPVVGHGYGHTWRNDGRSWLGSHRLSDGNLGLCLQVQFAPPEGADAQYQLGTNLGWVSADDAARLAYIGRWWASAADNNMAASAQLATWGITGLGSHDMGWYAQRANDSDRVVLARAVTMRETMDAPAGASRGVTAKLTLAVPGAAAGTVRSDLVVDYLGGGPAKLPSGRHTGTLTLKGAAFADGSTVQGVQNGQTLAITPADGTALSDVTADVVYTDLPYGTAFYVAKAPTGIQSLLVPPPGGIAAQAHAHGGDISPLPFAPAVQTETSAAETEVGAHLFDALELKLAVKPRFTGERDAADAPGDSGDPGDSDVPGDGDAVGDSTAALVPPTTLSEWGVYRDGEGALQPVPVTIRSTLWGPFASPPARQADIPLGSKAVCRVSVVAENGPGPYRTPDCTLPAEGYYVWTDTIDPADTPVSQGGDRITAWSSPFGVAEEVTLAVTPPPPPVVPATPPPTPPATPPTAPPVAPPTSPPATPPTPETPRTMSATPAATASLASTGRDSDTITPWLAAASGIVALGSASFALAAQQRARRRRT</sequence>
<dbReference type="RefSeq" id="WP_116419238.1">
    <property type="nucleotide sequence ID" value="NZ_NBXC01000024.1"/>
</dbReference>
<dbReference type="Proteomes" id="UP000257080">
    <property type="component" value="Unassembled WGS sequence"/>
</dbReference>
<gene>
    <name evidence="3" type="ORF">B7R25_12215</name>
</gene>
<evidence type="ECO:0000256" key="2">
    <source>
        <dbReference type="SAM" id="Phobius"/>
    </source>
</evidence>
<accession>A0A3E0W8C0</accession>
<proteinExistence type="predicted"/>
<feature type="transmembrane region" description="Helical" evidence="2">
    <location>
        <begin position="554"/>
        <end position="573"/>
    </location>
</feature>
<keyword evidence="2" id="KW-1133">Transmembrane helix</keyword>
<name>A0A3E0W8C0_9MICO</name>
<feature type="compositionally biased region" description="Low complexity" evidence="1">
    <location>
        <begin position="527"/>
        <end position="544"/>
    </location>
</feature>
<evidence type="ECO:0000256" key="1">
    <source>
        <dbReference type="SAM" id="MobiDB-lite"/>
    </source>
</evidence>
<feature type="region of interest" description="Disordered" evidence="1">
    <location>
        <begin position="487"/>
        <end position="548"/>
    </location>
</feature>
<dbReference type="OrthoDB" id="3242564at2"/>
<dbReference type="AlphaFoldDB" id="A0A3E0W8C0"/>
<feature type="compositionally biased region" description="Pro residues" evidence="1">
    <location>
        <begin position="487"/>
        <end position="526"/>
    </location>
</feature>
<keyword evidence="2" id="KW-0812">Transmembrane</keyword>
<feature type="region of interest" description="Disordered" evidence="1">
    <location>
        <begin position="339"/>
        <end position="371"/>
    </location>
</feature>
<evidence type="ECO:0000313" key="3">
    <source>
        <dbReference type="EMBL" id="RFA26008.1"/>
    </source>
</evidence>
<comment type="caution">
    <text evidence="3">The sequence shown here is derived from an EMBL/GenBank/DDBJ whole genome shotgun (WGS) entry which is preliminary data.</text>
</comment>
<organism evidence="3 4">
    <name type="scientific">Subtercola boreus</name>
    <dbReference type="NCBI Taxonomy" id="120213"/>
    <lineage>
        <taxon>Bacteria</taxon>
        <taxon>Bacillati</taxon>
        <taxon>Actinomycetota</taxon>
        <taxon>Actinomycetes</taxon>
        <taxon>Micrococcales</taxon>
        <taxon>Microbacteriaceae</taxon>
        <taxon>Subtercola</taxon>
    </lineage>
</organism>
<evidence type="ECO:0000313" key="4">
    <source>
        <dbReference type="Proteomes" id="UP000257080"/>
    </source>
</evidence>